<dbReference type="SUPFAM" id="SSF55729">
    <property type="entry name" value="Acyl-CoA N-acyltransferases (Nat)"/>
    <property type="match status" value="1"/>
</dbReference>
<dbReference type="AlphaFoldDB" id="I4AGS9"/>
<accession>I4AGS9</accession>
<evidence type="ECO:0000313" key="2">
    <source>
        <dbReference type="Proteomes" id="UP000006054"/>
    </source>
</evidence>
<dbReference type="OrthoDB" id="9808687at2"/>
<dbReference type="InterPro" id="IPR016181">
    <property type="entry name" value="Acyl_CoA_acyltransferase"/>
</dbReference>
<dbReference type="RefSeq" id="WP_014796623.1">
    <property type="nucleotide sequence ID" value="NC_018018.1"/>
</dbReference>
<protein>
    <recommendedName>
        <fullName evidence="3">BioF2-like acetyltransferase domain-containing protein</fullName>
    </recommendedName>
</protein>
<dbReference type="Proteomes" id="UP000006054">
    <property type="component" value="Chromosome"/>
</dbReference>
<name>I4AGS9_BERLS</name>
<organism evidence="1 2">
    <name type="scientific">Bernardetia litoralis (strain ATCC 23117 / DSM 6794 / NBRC 15988 / NCIMB 1366 / Fx l1 / Sio-4)</name>
    <name type="common">Flexibacter litoralis</name>
    <dbReference type="NCBI Taxonomy" id="880071"/>
    <lineage>
        <taxon>Bacteria</taxon>
        <taxon>Pseudomonadati</taxon>
        <taxon>Bacteroidota</taxon>
        <taxon>Cytophagia</taxon>
        <taxon>Cytophagales</taxon>
        <taxon>Bernardetiaceae</taxon>
        <taxon>Bernardetia</taxon>
    </lineage>
</organism>
<evidence type="ECO:0008006" key="3">
    <source>
        <dbReference type="Google" id="ProtNLM"/>
    </source>
</evidence>
<proteinExistence type="predicted"/>
<keyword evidence="2" id="KW-1185">Reference proteome</keyword>
<dbReference type="STRING" id="880071.Fleli_0703"/>
<dbReference type="HOGENOM" id="CLU_073603_0_0_10"/>
<dbReference type="Gene3D" id="3.40.630.30">
    <property type="match status" value="1"/>
</dbReference>
<reference evidence="2" key="1">
    <citation type="submission" date="2012-06" db="EMBL/GenBank/DDBJ databases">
        <title>The complete genome of Flexibacter litoralis DSM 6794.</title>
        <authorList>
            <person name="Lucas S."/>
            <person name="Copeland A."/>
            <person name="Lapidus A."/>
            <person name="Glavina del Rio T."/>
            <person name="Dalin E."/>
            <person name="Tice H."/>
            <person name="Bruce D."/>
            <person name="Goodwin L."/>
            <person name="Pitluck S."/>
            <person name="Peters L."/>
            <person name="Ovchinnikova G."/>
            <person name="Lu M."/>
            <person name="Kyrpides N."/>
            <person name="Mavromatis K."/>
            <person name="Ivanova N."/>
            <person name="Brettin T."/>
            <person name="Detter J.C."/>
            <person name="Han C."/>
            <person name="Larimer F."/>
            <person name="Land M."/>
            <person name="Hauser L."/>
            <person name="Markowitz V."/>
            <person name="Cheng J.-F."/>
            <person name="Hugenholtz P."/>
            <person name="Woyke T."/>
            <person name="Wu D."/>
            <person name="Spring S."/>
            <person name="Lang E."/>
            <person name="Kopitz M."/>
            <person name="Brambilla E."/>
            <person name="Klenk H.-P."/>
            <person name="Eisen J.A."/>
        </authorList>
    </citation>
    <scope>NUCLEOTIDE SEQUENCE [LARGE SCALE GENOMIC DNA]</scope>
    <source>
        <strain evidence="2">ATCC 23117 / DSM 6794 / NBRC 15988 / NCIMB 1366 / Sio-4</strain>
    </source>
</reference>
<gene>
    <name evidence="1" type="ordered locus">Fleli_0703</name>
</gene>
<sequence length="350" mass="41485">MYSIKKFNLEENKTVWNLFIKNNSEGHFFFETDYLFYHKERFNDFSLMIYDKKKELICVLPACLGVVGKSLVETMAEIISHQGLTFGVFIFKDNLSFLEKRKAFFSCLDFLKKNKFTDLIIKPLPSYFQLDNQKDDSIHRLLNDNLIESKILRVEANSMIFLPKNEIDYQEINYQNYSTRKKRNLKKAYQSNLKIEETELATDFWQIIEENLKLRHNLLPVHSVDEIQLLKDRFPKNIYFFVVKDIENHSEILACSVIFIYQSTIHLQYMAATKNGKQLNALDFLIDKLIKNYSIYFQNIDKNEFTYLSLGISELRNNAENSINEGLFKWKEEFGANTFSHFVYQIDIPS</sequence>
<dbReference type="KEGG" id="fli:Fleli_0703"/>
<dbReference type="eggNOG" id="COG3146">
    <property type="taxonomic scope" value="Bacteria"/>
</dbReference>
<dbReference type="PATRIC" id="fig|880071.3.peg.672"/>
<dbReference type="EMBL" id="CP003345">
    <property type="protein sequence ID" value="AFM03164.1"/>
    <property type="molecule type" value="Genomic_DNA"/>
</dbReference>
<evidence type="ECO:0000313" key="1">
    <source>
        <dbReference type="EMBL" id="AFM03164.1"/>
    </source>
</evidence>